<feature type="compositionally biased region" description="Gly residues" evidence="1">
    <location>
        <begin position="10"/>
        <end position="21"/>
    </location>
</feature>
<feature type="region of interest" description="Disordered" evidence="1">
    <location>
        <begin position="1"/>
        <end position="28"/>
    </location>
</feature>
<protein>
    <submittedName>
        <fullName evidence="2">Uncharacterized protein</fullName>
    </submittedName>
</protein>
<dbReference type="EMBL" id="KE344640">
    <property type="protein sequence ID" value="EXB73695.1"/>
    <property type="molecule type" value="Genomic_DNA"/>
</dbReference>
<dbReference type="Proteomes" id="UP000030645">
    <property type="component" value="Unassembled WGS sequence"/>
</dbReference>
<keyword evidence="3" id="KW-1185">Reference proteome</keyword>
<accession>W9R676</accession>
<evidence type="ECO:0000313" key="2">
    <source>
        <dbReference type="EMBL" id="EXB73695.1"/>
    </source>
</evidence>
<dbReference type="AlphaFoldDB" id="W9R676"/>
<evidence type="ECO:0000256" key="1">
    <source>
        <dbReference type="SAM" id="MobiDB-lite"/>
    </source>
</evidence>
<reference evidence="3" key="1">
    <citation type="submission" date="2013-01" db="EMBL/GenBank/DDBJ databases">
        <title>Draft Genome Sequence of a Mulberry Tree, Morus notabilis C.K. Schneid.</title>
        <authorList>
            <person name="He N."/>
            <person name="Zhao S."/>
        </authorList>
    </citation>
    <scope>NUCLEOTIDE SEQUENCE</scope>
</reference>
<proteinExistence type="predicted"/>
<evidence type="ECO:0000313" key="3">
    <source>
        <dbReference type="Proteomes" id="UP000030645"/>
    </source>
</evidence>
<sequence length="104" mass="11210">MGWAVSFTSAGGGRFVGGGGEESGHHGRWCSGQDQAVLLVPFSSSLHSESIGTGITSIGHRTAKISRSEVFEIFQNFDRRVWRCPAELAAVRHQSGLSSMRAFQ</sequence>
<organism evidence="2 3">
    <name type="scientific">Morus notabilis</name>
    <dbReference type="NCBI Taxonomy" id="981085"/>
    <lineage>
        <taxon>Eukaryota</taxon>
        <taxon>Viridiplantae</taxon>
        <taxon>Streptophyta</taxon>
        <taxon>Embryophyta</taxon>
        <taxon>Tracheophyta</taxon>
        <taxon>Spermatophyta</taxon>
        <taxon>Magnoliopsida</taxon>
        <taxon>eudicotyledons</taxon>
        <taxon>Gunneridae</taxon>
        <taxon>Pentapetalae</taxon>
        <taxon>rosids</taxon>
        <taxon>fabids</taxon>
        <taxon>Rosales</taxon>
        <taxon>Moraceae</taxon>
        <taxon>Moreae</taxon>
        <taxon>Morus</taxon>
    </lineage>
</organism>
<name>W9R676_9ROSA</name>
<gene>
    <name evidence="2" type="ORF">L484_026858</name>
</gene>